<keyword evidence="3" id="KW-1185">Reference proteome</keyword>
<dbReference type="OrthoDB" id="10684252at2759"/>
<evidence type="ECO:0000313" key="2">
    <source>
        <dbReference type="EMBL" id="CAH2211226.1"/>
    </source>
</evidence>
<dbReference type="Proteomes" id="UP000838756">
    <property type="component" value="Unassembled WGS sequence"/>
</dbReference>
<reference evidence="2" key="1">
    <citation type="submission" date="2022-03" db="EMBL/GenBank/DDBJ databases">
        <authorList>
            <person name="Lindestad O."/>
        </authorList>
    </citation>
    <scope>NUCLEOTIDE SEQUENCE</scope>
</reference>
<gene>
    <name evidence="2" type="primary">jg23836</name>
    <name evidence="2" type="ORF">PAEG_LOCUS3058</name>
</gene>
<name>A0A8S4QKH4_9NEOP</name>
<comment type="caution">
    <text evidence="2">The sequence shown here is derived from an EMBL/GenBank/DDBJ whole genome shotgun (WGS) entry which is preliminary data.</text>
</comment>
<evidence type="ECO:0000256" key="1">
    <source>
        <dbReference type="SAM" id="MobiDB-lite"/>
    </source>
</evidence>
<accession>A0A8S4QKH4</accession>
<feature type="non-terminal residue" evidence="2">
    <location>
        <position position="1"/>
    </location>
</feature>
<feature type="region of interest" description="Disordered" evidence="1">
    <location>
        <begin position="1"/>
        <end position="21"/>
    </location>
</feature>
<sequence>GAEPLSTRPLAHSGTRRPTCSLALHSAEPRRRSHHLLDLRPVALPSTARRHVPPPPPVRPKVTQLILITHQQPIIVHCWTNGLSQLEDLPIITTLGRRISDRRWY</sequence>
<dbReference type="EMBL" id="CAKXAJ010009540">
    <property type="protein sequence ID" value="CAH2211226.1"/>
    <property type="molecule type" value="Genomic_DNA"/>
</dbReference>
<proteinExistence type="predicted"/>
<protein>
    <submittedName>
        <fullName evidence="2">Jg23836 protein</fullName>
    </submittedName>
</protein>
<organism evidence="2 3">
    <name type="scientific">Pararge aegeria aegeria</name>
    <dbReference type="NCBI Taxonomy" id="348720"/>
    <lineage>
        <taxon>Eukaryota</taxon>
        <taxon>Metazoa</taxon>
        <taxon>Ecdysozoa</taxon>
        <taxon>Arthropoda</taxon>
        <taxon>Hexapoda</taxon>
        <taxon>Insecta</taxon>
        <taxon>Pterygota</taxon>
        <taxon>Neoptera</taxon>
        <taxon>Endopterygota</taxon>
        <taxon>Lepidoptera</taxon>
        <taxon>Glossata</taxon>
        <taxon>Ditrysia</taxon>
        <taxon>Papilionoidea</taxon>
        <taxon>Nymphalidae</taxon>
        <taxon>Satyrinae</taxon>
        <taxon>Satyrini</taxon>
        <taxon>Parargina</taxon>
        <taxon>Pararge</taxon>
    </lineage>
</organism>
<evidence type="ECO:0000313" key="3">
    <source>
        <dbReference type="Proteomes" id="UP000838756"/>
    </source>
</evidence>
<dbReference type="AlphaFoldDB" id="A0A8S4QKH4"/>